<dbReference type="InterPro" id="IPR027417">
    <property type="entry name" value="P-loop_NTPase"/>
</dbReference>
<dbReference type="SUPFAM" id="SSF52540">
    <property type="entry name" value="P-loop containing nucleoside triphosphate hydrolases"/>
    <property type="match status" value="2"/>
</dbReference>
<dbReference type="EMBL" id="FTMN01000001">
    <property type="protein sequence ID" value="SIP91749.1"/>
    <property type="molecule type" value="Genomic_DNA"/>
</dbReference>
<keyword evidence="2" id="KW-0378">Hydrolase</keyword>
<dbReference type="AlphaFoldDB" id="A0A1N6NI42"/>
<keyword evidence="3 8" id="KW-0347">Helicase</keyword>
<dbReference type="CDD" id="cd17990">
    <property type="entry name" value="DEXHc_HrpB"/>
    <property type="match status" value="1"/>
</dbReference>
<evidence type="ECO:0000256" key="3">
    <source>
        <dbReference type="ARBA" id="ARBA00022806"/>
    </source>
</evidence>
<dbReference type="PROSITE" id="PS51194">
    <property type="entry name" value="HELICASE_CTER"/>
    <property type="match status" value="1"/>
</dbReference>
<organism evidence="8 9">
    <name type="scientific">Marinobacterium stanieri</name>
    <dbReference type="NCBI Taxonomy" id="49186"/>
    <lineage>
        <taxon>Bacteria</taxon>
        <taxon>Pseudomonadati</taxon>
        <taxon>Pseudomonadota</taxon>
        <taxon>Gammaproteobacteria</taxon>
        <taxon>Oceanospirillales</taxon>
        <taxon>Oceanospirillaceae</taxon>
        <taxon>Marinobacterium</taxon>
    </lineage>
</organism>
<keyword evidence="1" id="KW-0547">Nucleotide-binding</keyword>
<dbReference type="InterPro" id="IPR007502">
    <property type="entry name" value="Helicase-assoc_dom"/>
</dbReference>
<dbReference type="PIRSF" id="PIRSF005496">
    <property type="entry name" value="ATP_hel_hrpB"/>
    <property type="match status" value="1"/>
</dbReference>
<dbReference type="InterPro" id="IPR049614">
    <property type="entry name" value="HrpB_DEXH"/>
</dbReference>
<dbReference type="STRING" id="49186.SAMN05421647_101338"/>
<evidence type="ECO:0000259" key="7">
    <source>
        <dbReference type="PROSITE" id="PS51194"/>
    </source>
</evidence>
<dbReference type="NCBIfam" id="TIGR01970">
    <property type="entry name" value="DEAH_box_HrpB"/>
    <property type="match status" value="1"/>
</dbReference>
<evidence type="ECO:0000256" key="2">
    <source>
        <dbReference type="ARBA" id="ARBA00022801"/>
    </source>
</evidence>
<dbReference type="Pfam" id="PF08482">
    <property type="entry name" value="HrpB_C"/>
    <property type="match status" value="1"/>
</dbReference>
<name>A0A1N6NI42_9GAMM</name>
<dbReference type="InterPro" id="IPR013689">
    <property type="entry name" value="RNA_helicase_ATP-dep_HrpB_C"/>
</dbReference>
<feature type="region of interest" description="Disordered" evidence="5">
    <location>
        <begin position="531"/>
        <end position="553"/>
    </location>
</feature>
<dbReference type="Proteomes" id="UP000186895">
    <property type="component" value="Unassembled WGS sequence"/>
</dbReference>
<reference evidence="8 9" key="1">
    <citation type="submission" date="2017-01" db="EMBL/GenBank/DDBJ databases">
        <authorList>
            <person name="Mah S.A."/>
            <person name="Swanson W.J."/>
            <person name="Moy G.W."/>
            <person name="Vacquier V.D."/>
        </authorList>
    </citation>
    <scope>NUCLEOTIDE SEQUENCE [LARGE SCALE GENOMIC DNA]</scope>
    <source>
        <strain evidence="8 9">DSM 7027</strain>
    </source>
</reference>
<dbReference type="GO" id="GO:0005524">
    <property type="term" value="F:ATP binding"/>
    <property type="evidence" value="ECO:0007669"/>
    <property type="project" value="UniProtKB-KW"/>
</dbReference>
<dbReference type="CDD" id="cd18791">
    <property type="entry name" value="SF2_C_RHA"/>
    <property type="match status" value="1"/>
</dbReference>
<protein>
    <submittedName>
        <fullName evidence="8">ATP-dependent helicase HrpB</fullName>
    </submittedName>
</protein>
<evidence type="ECO:0000256" key="5">
    <source>
        <dbReference type="SAM" id="MobiDB-lite"/>
    </source>
</evidence>
<dbReference type="InterPro" id="IPR014001">
    <property type="entry name" value="Helicase_ATP-bd"/>
</dbReference>
<dbReference type="Pfam" id="PF00271">
    <property type="entry name" value="Helicase_C"/>
    <property type="match status" value="1"/>
</dbReference>
<dbReference type="Pfam" id="PF21010">
    <property type="entry name" value="HA2_C"/>
    <property type="match status" value="1"/>
</dbReference>
<dbReference type="InterPro" id="IPR010225">
    <property type="entry name" value="HrpB"/>
</dbReference>
<dbReference type="SMART" id="SM00490">
    <property type="entry name" value="HELICc"/>
    <property type="match status" value="1"/>
</dbReference>
<dbReference type="GO" id="GO:0003676">
    <property type="term" value="F:nucleic acid binding"/>
    <property type="evidence" value="ECO:0007669"/>
    <property type="project" value="InterPro"/>
</dbReference>
<keyword evidence="4" id="KW-0067">ATP-binding</keyword>
<dbReference type="Gene3D" id="3.40.50.300">
    <property type="entry name" value="P-loop containing nucleotide triphosphate hydrolases"/>
    <property type="match status" value="2"/>
</dbReference>
<sequence>MTAGNTLPIDSLLAPIRARLEQQDELILEAPPGAGKTTRVPLALMDAPWLGEQKILLLEPRRLAAKAAAQRLAQQLGEPVGQRVGYRIRLEKKVSAATRVEVVTEGILTRMLQDDPGLDGIGLIIFDEFHERSLDADTGLALALQGRELLREGPPLKLLLMSATLDGEALSALLNDAPVLRSEGRAHPVDVVYSAPSRTDTPIEERVVSRVLQALERHSGSQLVFLPGQREIRRVQERLQERLGHSPDVLLTPLFGDLSLSDQQRAIAAPEPGQRKVVLATAIAETSLTIEGIEVVIDAGLSRQARFDPASGMTRLLTSRVSAAAATQRAGRAGRLGPGTCYRLWSEDQHQQLPPQTPAEILHADLAPLALQLLQWGVNDPAELCWLDSPPAGAYQQAVDLLTQLGAVESKGPGHLCLTTRGQQMCSLPTHPRLAHMLVCGAEQGYADMAADIAALLTERDPLNTPQADLQQRLDWMHRNSGGAAARLQRLAQQFRRLCPQTELSSQGLTPEQAPGFLVACAYPDRIANKRDTQRDQQAEQYRLSQGRGASLTSEDRLTRHDWLAVAALSSHEGKATDRIRLATPLDPALFAQHLSELTHEATEVDWDRQQDRLVAEERRCVGQLIIARQPIEQPDPQLTAQALLKLIRREGVQTLNWDDKARLLQARMMFVRGNAPSPDDWPDCSHAALEQNLEHWLQPWLDNIKRREDLKRLDLHAILLSQLDWEQQQVLDRLAPERLQVPSGLRHKVDYSQSPPVLAVKLQEMFGCGDTPTLGYGVAVSLHLLSPAQRPLQVTQDLAGFWQGSYAEVRKEMKGRYPKHPWPEDPANAIATARTKRASGHHSS</sequence>
<dbReference type="InterPro" id="IPR011545">
    <property type="entry name" value="DEAD/DEAH_box_helicase_dom"/>
</dbReference>
<dbReference type="PANTHER" id="PTHR43519">
    <property type="entry name" value="ATP-DEPENDENT RNA HELICASE HRPB"/>
    <property type="match status" value="1"/>
</dbReference>
<evidence type="ECO:0000256" key="4">
    <source>
        <dbReference type="ARBA" id="ARBA00022840"/>
    </source>
</evidence>
<dbReference type="InterPro" id="IPR056329">
    <property type="entry name" value="CON_HrpB"/>
</dbReference>
<evidence type="ECO:0000259" key="6">
    <source>
        <dbReference type="PROSITE" id="PS51192"/>
    </source>
</evidence>
<dbReference type="Pfam" id="PF24473">
    <property type="entry name" value="CON_HrpB"/>
    <property type="match status" value="1"/>
</dbReference>
<dbReference type="Gene3D" id="1.20.120.1080">
    <property type="match status" value="1"/>
</dbReference>
<dbReference type="GO" id="GO:0016787">
    <property type="term" value="F:hydrolase activity"/>
    <property type="evidence" value="ECO:0007669"/>
    <property type="project" value="UniProtKB-KW"/>
</dbReference>
<dbReference type="SMART" id="SM00487">
    <property type="entry name" value="DEXDc"/>
    <property type="match status" value="1"/>
</dbReference>
<dbReference type="eggNOG" id="COG1643">
    <property type="taxonomic scope" value="Bacteria"/>
</dbReference>
<dbReference type="FunFam" id="3.40.50.300:FF:002125">
    <property type="entry name" value="ATP-dependent helicase HrpB"/>
    <property type="match status" value="1"/>
</dbReference>
<evidence type="ECO:0000256" key="1">
    <source>
        <dbReference type="ARBA" id="ARBA00022741"/>
    </source>
</evidence>
<dbReference type="Pfam" id="PF00270">
    <property type="entry name" value="DEAD"/>
    <property type="match status" value="1"/>
</dbReference>
<feature type="domain" description="Helicase ATP-binding" evidence="6">
    <location>
        <begin position="17"/>
        <end position="183"/>
    </location>
</feature>
<proteinExistence type="predicted"/>
<dbReference type="InterPro" id="IPR001650">
    <property type="entry name" value="Helicase_C-like"/>
</dbReference>
<keyword evidence="9" id="KW-1185">Reference proteome</keyword>
<feature type="compositionally biased region" description="Basic residues" evidence="5">
    <location>
        <begin position="835"/>
        <end position="845"/>
    </location>
</feature>
<evidence type="ECO:0000313" key="9">
    <source>
        <dbReference type="Proteomes" id="UP000186895"/>
    </source>
</evidence>
<dbReference type="RefSeq" id="WP_076460301.1">
    <property type="nucleotide sequence ID" value="NZ_FTMN01000001.1"/>
</dbReference>
<accession>A0A1N6NI42</accession>
<dbReference type="GO" id="GO:0004386">
    <property type="term" value="F:helicase activity"/>
    <property type="evidence" value="ECO:0007669"/>
    <property type="project" value="UniProtKB-KW"/>
</dbReference>
<gene>
    <name evidence="8" type="ORF">SAMN05421647_101338</name>
</gene>
<dbReference type="PROSITE" id="PS51192">
    <property type="entry name" value="HELICASE_ATP_BIND_1"/>
    <property type="match status" value="1"/>
</dbReference>
<evidence type="ECO:0000313" key="8">
    <source>
        <dbReference type="EMBL" id="SIP91749.1"/>
    </source>
</evidence>
<dbReference type="PANTHER" id="PTHR43519:SF1">
    <property type="entry name" value="ATP-DEPENDENT RNA HELICASE HRPB"/>
    <property type="match status" value="1"/>
</dbReference>
<feature type="region of interest" description="Disordered" evidence="5">
    <location>
        <begin position="817"/>
        <end position="845"/>
    </location>
</feature>
<dbReference type="SMART" id="SM00847">
    <property type="entry name" value="HA2"/>
    <property type="match status" value="1"/>
</dbReference>
<feature type="domain" description="Helicase C-terminal" evidence="7">
    <location>
        <begin position="210"/>
        <end position="377"/>
    </location>
</feature>